<evidence type="ECO:0000256" key="3">
    <source>
        <dbReference type="SAM" id="SignalP"/>
    </source>
</evidence>
<dbReference type="AlphaFoldDB" id="A0A4R6C193"/>
<feature type="region of interest" description="Disordered" evidence="2">
    <location>
        <begin position="352"/>
        <end position="430"/>
    </location>
</feature>
<sequence length="430" mass="48128">MKKPMKILLILLSLCLIIAPSTYAAFLYFQTKNAVDKSYTDNTIQSSLRDGAVNPAMNHVSILFLGIDDSLTRRRDGQSVDKARTDAMILGTFNRDKQQIRLVSIPRDTLSYIPSVGYYDKITHAHADGGPESSMQAVETLFDVPVDYYARINMQAFVDIIDQLGGINFNVPFDIDEPTKNDIGRIKVKKGYQKINGDQALALVRSRHVDTDLGRGKRQAEMIEAIIKKAKQTDSLDKIDELVNIVGNNAKHNLSFNDITSLATTYSKDNVKFKRAQLKGTDYMYNGVYYFNPDFSNVAKTASLLRQDLGLPAKSRKDLLSYKVIQLYGDLIPLEPMKISKIDEAYQVKVSKHTKTSSEKTQHDKVTTEAPVPQTEAPATEMPTTEVITTEPVQQYTPTTEVATTEPVQQYPPATEDTHFSPDYSSAQSY</sequence>
<dbReference type="PANTHER" id="PTHR33392:SF3">
    <property type="entry name" value="POLYISOPRENYL-TEICHOIC ACID--PEPTIDOGLYCAN TEICHOIC ACID TRANSFERASE TAGT"/>
    <property type="match status" value="1"/>
</dbReference>
<keyword evidence="3" id="KW-0732">Signal</keyword>
<dbReference type="EMBL" id="SCWF01000002">
    <property type="protein sequence ID" value="TDM14900.1"/>
    <property type="molecule type" value="Genomic_DNA"/>
</dbReference>
<evidence type="ECO:0000256" key="1">
    <source>
        <dbReference type="ARBA" id="ARBA00006068"/>
    </source>
</evidence>
<feature type="compositionally biased region" description="Low complexity" evidence="2">
    <location>
        <begin position="375"/>
        <end position="386"/>
    </location>
</feature>
<dbReference type="RefSeq" id="WP_133451090.1">
    <property type="nucleotide sequence ID" value="NZ_SCWF01000002.1"/>
</dbReference>
<feature type="compositionally biased region" description="Low complexity" evidence="2">
    <location>
        <begin position="397"/>
        <end position="409"/>
    </location>
</feature>
<keyword evidence="6" id="KW-1185">Reference proteome</keyword>
<evidence type="ECO:0000313" key="5">
    <source>
        <dbReference type="EMBL" id="TDM14900.1"/>
    </source>
</evidence>
<feature type="compositionally biased region" description="Basic and acidic residues" evidence="2">
    <location>
        <begin position="356"/>
        <end position="367"/>
    </location>
</feature>
<dbReference type="NCBIfam" id="TIGR00350">
    <property type="entry name" value="lytR_cpsA_psr"/>
    <property type="match status" value="1"/>
</dbReference>
<dbReference type="InterPro" id="IPR004474">
    <property type="entry name" value="LytR_CpsA_psr"/>
</dbReference>
<dbReference type="Pfam" id="PF03816">
    <property type="entry name" value="LytR_cpsA_psr"/>
    <property type="match status" value="1"/>
</dbReference>
<feature type="signal peptide" evidence="3">
    <location>
        <begin position="1"/>
        <end position="24"/>
    </location>
</feature>
<evidence type="ECO:0000313" key="6">
    <source>
        <dbReference type="Proteomes" id="UP000294843"/>
    </source>
</evidence>
<feature type="domain" description="Cell envelope-related transcriptional attenuator" evidence="4">
    <location>
        <begin position="84"/>
        <end position="231"/>
    </location>
</feature>
<feature type="chain" id="PRO_5020813609" evidence="3">
    <location>
        <begin position="25"/>
        <end position="430"/>
    </location>
</feature>
<feature type="compositionally biased region" description="Polar residues" evidence="2">
    <location>
        <begin position="387"/>
        <end position="396"/>
    </location>
</feature>
<dbReference type="Gene3D" id="3.40.630.190">
    <property type="entry name" value="LCP protein"/>
    <property type="match status" value="1"/>
</dbReference>
<dbReference type="Proteomes" id="UP000294843">
    <property type="component" value="Unassembled WGS sequence"/>
</dbReference>
<dbReference type="PANTHER" id="PTHR33392">
    <property type="entry name" value="POLYISOPRENYL-TEICHOIC ACID--PEPTIDOGLYCAN TEICHOIC ACID TRANSFERASE TAGU"/>
    <property type="match status" value="1"/>
</dbReference>
<reference evidence="5 6" key="1">
    <citation type="submission" date="2019-01" db="EMBL/GenBank/DDBJ databases">
        <title>Draft genome sequences of the type strains of six Macrococcus species.</title>
        <authorList>
            <person name="Mazhar S."/>
            <person name="Altermann E."/>
            <person name="Hill C."/>
            <person name="Mcauliffe O."/>
        </authorList>
    </citation>
    <scope>NUCLEOTIDE SEQUENCE [LARGE SCALE GENOMIC DNA]</scope>
    <source>
        <strain evidence="5 6">ATCC 51825</strain>
    </source>
</reference>
<organism evidence="5 6">
    <name type="scientific">Macrococcus bovicus</name>
    <dbReference type="NCBI Taxonomy" id="69968"/>
    <lineage>
        <taxon>Bacteria</taxon>
        <taxon>Bacillati</taxon>
        <taxon>Bacillota</taxon>
        <taxon>Bacilli</taxon>
        <taxon>Bacillales</taxon>
        <taxon>Staphylococcaceae</taxon>
        <taxon>Macrococcus</taxon>
    </lineage>
</organism>
<name>A0A4R6C193_9STAP</name>
<gene>
    <name evidence="5" type="ORF">ERX55_02875</name>
</gene>
<comment type="caution">
    <text evidence="5">The sequence shown here is derived from an EMBL/GenBank/DDBJ whole genome shotgun (WGS) entry which is preliminary data.</text>
</comment>
<accession>A0A4R6C193</accession>
<dbReference type="InterPro" id="IPR050922">
    <property type="entry name" value="LytR/CpsA/Psr_CW_biosynth"/>
</dbReference>
<evidence type="ECO:0000259" key="4">
    <source>
        <dbReference type="Pfam" id="PF03816"/>
    </source>
</evidence>
<proteinExistence type="inferred from homology"/>
<evidence type="ECO:0000256" key="2">
    <source>
        <dbReference type="SAM" id="MobiDB-lite"/>
    </source>
</evidence>
<comment type="similarity">
    <text evidence="1">Belongs to the LytR/CpsA/Psr (LCP) family.</text>
</comment>
<dbReference type="OrthoDB" id="27330at2"/>
<protein>
    <submittedName>
        <fullName evidence="5">LytR family transcriptional regulator</fullName>
    </submittedName>
</protein>